<organism evidence="4 5">
    <name type="scientific">Zasmidium cellare ATCC 36951</name>
    <dbReference type="NCBI Taxonomy" id="1080233"/>
    <lineage>
        <taxon>Eukaryota</taxon>
        <taxon>Fungi</taxon>
        <taxon>Dikarya</taxon>
        <taxon>Ascomycota</taxon>
        <taxon>Pezizomycotina</taxon>
        <taxon>Dothideomycetes</taxon>
        <taxon>Dothideomycetidae</taxon>
        <taxon>Mycosphaerellales</taxon>
        <taxon>Mycosphaerellaceae</taxon>
        <taxon>Zasmidium</taxon>
    </lineage>
</organism>
<keyword evidence="2" id="KW-0472">Membrane</keyword>
<keyword evidence="2" id="KW-1133">Transmembrane helix</keyword>
<evidence type="ECO:0000256" key="1">
    <source>
        <dbReference type="SAM" id="MobiDB-lite"/>
    </source>
</evidence>
<dbReference type="PANTHER" id="PTHR37471:SF1">
    <property type="entry name" value="AB HYDROLASE-1 DOMAIN-CONTAINING PROTEIN"/>
    <property type="match status" value="1"/>
</dbReference>
<dbReference type="Pfam" id="PF00561">
    <property type="entry name" value="Abhydrolase_1"/>
    <property type="match status" value="1"/>
</dbReference>
<keyword evidence="2" id="KW-0812">Transmembrane</keyword>
<evidence type="ECO:0000259" key="3">
    <source>
        <dbReference type="Pfam" id="PF00561"/>
    </source>
</evidence>
<feature type="domain" description="AB hydrolase-1" evidence="3">
    <location>
        <begin position="251"/>
        <end position="373"/>
    </location>
</feature>
<dbReference type="Gene3D" id="3.40.50.1820">
    <property type="entry name" value="alpha/beta hydrolase"/>
    <property type="match status" value="1"/>
</dbReference>
<accession>A0A6A6CW50</accession>
<proteinExistence type="predicted"/>
<evidence type="ECO:0000256" key="2">
    <source>
        <dbReference type="SAM" id="Phobius"/>
    </source>
</evidence>
<feature type="transmembrane region" description="Helical" evidence="2">
    <location>
        <begin position="49"/>
        <end position="69"/>
    </location>
</feature>
<reference evidence="4" key="1">
    <citation type="journal article" date="2020" name="Stud. Mycol.">
        <title>101 Dothideomycetes genomes: a test case for predicting lifestyles and emergence of pathogens.</title>
        <authorList>
            <person name="Haridas S."/>
            <person name="Albert R."/>
            <person name="Binder M."/>
            <person name="Bloem J."/>
            <person name="Labutti K."/>
            <person name="Salamov A."/>
            <person name="Andreopoulos B."/>
            <person name="Baker S."/>
            <person name="Barry K."/>
            <person name="Bills G."/>
            <person name="Bluhm B."/>
            <person name="Cannon C."/>
            <person name="Castanera R."/>
            <person name="Culley D."/>
            <person name="Daum C."/>
            <person name="Ezra D."/>
            <person name="Gonzalez J."/>
            <person name="Henrissat B."/>
            <person name="Kuo A."/>
            <person name="Liang C."/>
            <person name="Lipzen A."/>
            <person name="Lutzoni F."/>
            <person name="Magnuson J."/>
            <person name="Mondo S."/>
            <person name="Nolan M."/>
            <person name="Ohm R."/>
            <person name="Pangilinan J."/>
            <person name="Park H.-J."/>
            <person name="Ramirez L."/>
            <person name="Alfaro M."/>
            <person name="Sun H."/>
            <person name="Tritt A."/>
            <person name="Yoshinaga Y."/>
            <person name="Zwiers L.-H."/>
            <person name="Turgeon B."/>
            <person name="Goodwin S."/>
            <person name="Spatafora J."/>
            <person name="Crous P."/>
            <person name="Grigoriev I."/>
        </authorList>
    </citation>
    <scope>NUCLEOTIDE SEQUENCE</scope>
    <source>
        <strain evidence="4">ATCC 36951</strain>
    </source>
</reference>
<feature type="region of interest" description="Disordered" evidence="1">
    <location>
        <begin position="456"/>
        <end position="481"/>
    </location>
</feature>
<dbReference type="InterPro" id="IPR029058">
    <property type="entry name" value="AB_hydrolase_fold"/>
</dbReference>
<gene>
    <name evidence="4" type="ORF">M409DRAFT_63953</name>
</gene>
<protein>
    <recommendedName>
        <fullName evidence="3">AB hydrolase-1 domain-containing protein</fullName>
    </recommendedName>
</protein>
<dbReference type="Proteomes" id="UP000799537">
    <property type="component" value="Unassembled WGS sequence"/>
</dbReference>
<name>A0A6A6CW50_ZASCE</name>
<dbReference type="RefSeq" id="XP_033671822.1">
    <property type="nucleotide sequence ID" value="XM_033815846.1"/>
</dbReference>
<evidence type="ECO:0000313" key="4">
    <source>
        <dbReference type="EMBL" id="KAF2170933.1"/>
    </source>
</evidence>
<feature type="compositionally biased region" description="Basic and acidic residues" evidence="1">
    <location>
        <begin position="462"/>
        <end position="479"/>
    </location>
</feature>
<dbReference type="OrthoDB" id="6431331at2759"/>
<dbReference type="EMBL" id="ML993584">
    <property type="protein sequence ID" value="KAF2170933.1"/>
    <property type="molecule type" value="Genomic_DNA"/>
</dbReference>
<dbReference type="SUPFAM" id="SSF53474">
    <property type="entry name" value="alpha/beta-Hydrolases"/>
    <property type="match status" value="1"/>
</dbReference>
<sequence length="524" mass="60365">MINHTPAEYAFIRACIFLLQTIPPLSVIYTAYDVLLVSKSWHLPTPLRIWLEMETIFCFAFQLPYFLYLQRDAVHPPMRSRAERKELFRRSMTGSSSSDLEYDICLWFKGANIKDIGRDGVKSWLAWAFFEGRIADDSESAQELEEYTVDFERLLGRKFPLGMGKATPSRLTLDPIKTCYRSLTWYCCVGFVDLLAYVRLVYNGYHFHRQPLGSFFSLFPFRPVALTAKRRSPAKHTTYWCRRHTSKTRLPVIFVHGIGIGLYPYVNFLRELYKHVDDGEDKEGQVGILAIELMPISFRITYPALGRHEICREIATILEHHGYTKCVVVSHSYGSIITSHMLHDAKVRERIDSVLFIDPVCFLLQHPDVAYNFTVRKPIHANEYQLWYFASLDPGVAHTLGRRFFWSENVLWLEDLMPLVQGGMRVSVSLSGRDLIVNTEAVANYLMRGIVASANVPPDGEEPGHSSKEADNADRKAWQDRPWTGDGLEVLWFDSTDHGQVFEQRQKRVKLLEVVKTYCGSRQG</sequence>
<evidence type="ECO:0000313" key="5">
    <source>
        <dbReference type="Proteomes" id="UP000799537"/>
    </source>
</evidence>
<dbReference type="GeneID" id="54569118"/>
<keyword evidence="5" id="KW-1185">Reference proteome</keyword>
<dbReference type="InterPro" id="IPR000073">
    <property type="entry name" value="AB_hydrolase_1"/>
</dbReference>
<feature type="transmembrane region" description="Helical" evidence="2">
    <location>
        <begin position="9"/>
        <end position="29"/>
    </location>
</feature>
<feature type="transmembrane region" description="Helical" evidence="2">
    <location>
        <begin position="249"/>
        <end position="266"/>
    </location>
</feature>
<dbReference type="PANTHER" id="PTHR37471">
    <property type="entry name" value="UNNAMED PRODUCT"/>
    <property type="match status" value="1"/>
</dbReference>
<dbReference type="AlphaFoldDB" id="A0A6A6CW50"/>